<name>A0A0B7A9C1_9EUPU</name>
<dbReference type="AlphaFoldDB" id="A0A0B7A9C1"/>
<accession>A0A0B7A9C1</accession>
<organism evidence="1">
    <name type="scientific">Arion vulgaris</name>
    <dbReference type="NCBI Taxonomy" id="1028688"/>
    <lineage>
        <taxon>Eukaryota</taxon>
        <taxon>Metazoa</taxon>
        <taxon>Spiralia</taxon>
        <taxon>Lophotrochozoa</taxon>
        <taxon>Mollusca</taxon>
        <taxon>Gastropoda</taxon>
        <taxon>Heterobranchia</taxon>
        <taxon>Euthyneura</taxon>
        <taxon>Panpulmonata</taxon>
        <taxon>Eupulmonata</taxon>
        <taxon>Stylommatophora</taxon>
        <taxon>Helicina</taxon>
        <taxon>Arionoidea</taxon>
        <taxon>Arionidae</taxon>
        <taxon>Arion</taxon>
    </lineage>
</organism>
<gene>
    <name evidence="1" type="primary">ORF100663</name>
</gene>
<reference evidence="1" key="1">
    <citation type="submission" date="2014-12" db="EMBL/GenBank/DDBJ databases">
        <title>Insight into the proteome of Arion vulgaris.</title>
        <authorList>
            <person name="Aradska J."/>
            <person name="Bulat T."/>
            <person name="Smidak R."/>
            <person name="Sarate P."/>
            <person name="Gangsoo J."/>
            <person name="Sialana F."/>
            <person name="Bilban M."/>
            <person name="Lubec G."/>
        </authorList>
    </citation>
    <scope>NUCLEOTIDE SEQUENCE</scope>
    <source>
        <tissue evidence="1">Skin</tissue>
    </source>
</reference>
<proteinExistence type="predicted"/>
<sequence>MSFKSNDSHNKIRFHHLKSDVKMKSEPSPNTFCHHHHTNLMVTQTSNCNTLLYQENLIIITYILNSHHTNMSPKLSHKIKVTGFTPKKTVPPT</sequence>
<protein>
    <submittedName>
        <fullName evidence="1">Uncharacterized protein</fullName>
    </submittedName>
</protein>
<dbReference type="EMBL" id="HACG01029731">
    <property type="protein sequence ID" value="CEK76596.1"/>
    <property type="molecule type" value="Transcribed_RNA"/>
</dbReference>
<evidence type="ECO:0000313" key="1">
    <source>
        <dbReference type="EMBL" id="CEK76596.1"/>
    </source>
</evidence>